<sequence length="831" mass="87792">MSRGLKILLSVLAVIVVLIVALVIFIATFDWNRAKPWINNKVSEELGRPFAINGDLSVHWRRPPNTHGWRGWFPWPHVSAKDLTIGNPDWAKDPHLAQVGAVDFDVAIPPLLAKEVSIPEIHLENPQGDLERRADGSNTWTFRKRETGKPSAWTVDFGDLTFAKGVVKVRDETKKVDLEVGVDTLGQPIPFGEALKQQGETSRKQSAEFVGSSGAQHFSKAAAANASSEAASVSKAGSAPAASAPASAAAVAHAGSGSSDNAAQGNGATSAASTAERGANVSQTDAHAAVDQAHMPSQPYQLAFTVKGSYNNAPVKGNGRVGGVLTLQDKRAPYPVQADVRIGDIRVALVGTVTSPADLQSIDLRLWLSGVSMAKFYPLTGVTLPDTKPFATEGRLRATLPRGDNNKNGETAKSNGGVYRYENFTGRVGGSDLNGTLVYEAVKPRPKLTGELLSHNLVFDDLGPLIGAGSNNEKKQRGDAKSQPSDKALPVEPFKTDRWNALDADVKFTGQHIVRDKSLPINNLYTHIVMRNAVLSLEPLRFGVAGGTINSNIRLDGSGTPMKGKLDLTAQHMKLKQLFPTFQPMQTSLGELNGKAALSATGNSVAALLGASNGEIKMLVNDGRISTFLMEAAGLNVANAVIEKLYGNRTVVINCMASDFAVTNGVVNSKLFLFDTEDSIINIDGTVNLKSEEMDLGVHPHTKGFRIFSLRSPLHVRGTFKHPKVGVDALPLIARGGGAIALGLINPLAALIPLIAPSNNKDAPCGQLLSQMRTGPSAPPPGKTRSPNAGGTLSNDAVLKGQDGAKGATPRGNATRGSAPASESPFGAARP</sequence>
<name>A0A1H2PW72_9BURK</name>
<dbReference type="PANTHER" id="PTHR30441">
    <property type="entry name" value="DUF748 DOMAIN-CONTAINING PROTEIN"/>
    <property type="match status" value="1"/>
</dbReference>
<dbReference type="Pfam" id="PF05170">
    <property type="entry name" value="AsmA"/>
    <property type="match status" value="1"/>
</dbReference>
<keyword evidence="5" id="KW-1185">Reference proteome</keyword>
<dbReference type="GO" id="GO:0090313">
    <property type="term" value="P:regulation of protein targeting to membrane"/>
    <property type="evidence" value="ECO:0007669"/>
    <property type="project" value="TreeGrafter"/>
</dbReference>
<dbReference type="RefSeq" id="WP_091913360.1">
    <property type="nucleotide sequence ID" value="NZ_FNLO01000019.1"/>
</dbReference>
<dbReference type="STRING" id="1770053.SAMN05216551_11910"/>
<keyword evidence="2" id="KW-0812">Transmembrane</keyword>
<evidence type="ECO:0000259" key="3">
    <source>
        <dbReference type="Pfam" id="PF05170"/>
    </source>
</evidence>
<dbReference type="AlphaFoldDB" id="A0A1H2PW72"/>
<feature type="domain" description="AsmA" evidence="3">
    <location>
        <begin position="1"/>
        <end position="670"/>
    </location>
</feature>
<feature type="compositionally biased region" description="Polar residues" evidence="1">
    <location>
        <begin position="260"/>
        <end position="273"/>
    </location>
</feature>
<proteinExistence type="predicted"/>
<keyword evidence="2" id="KW-0472">Membrane</keyword>
<reference evidence="5" key="1">
    <citation type="submission" date="2016-09" db="EMBL/GenBank/DDBJ databases">
        <authorList>
            <person name="Varghese N."/>
            <person name="Submissions S."/>
        </authorList>
    </citation>
    <scope>NUCLEOTIDE SEQUENCE [LARGE SCALE GENOMIC DNA]</scope>
    <source>
        <strain evidence="5">JS23</strain>
    </source>
</reference>
<dbReference type="PANTHER" id="PTHR30441:SF9">
    <property type="entry name" value="ASMA FAMILY PROTEIN YHJG"/>
    <property type="match status" value="1"/>
</dbReference>
<feature type="compositionally biased region" description="Polar residues" evidence="1">
    <location>
        <begin position="785"/>
        <end position="795"/>
    </location>
</feature>
<evidence type="ECO:0000256" key="2">
    <source>
        <dbReference type="SAM" id="Phobius"/>
    </source>
</evidence>
<accession>A0A1H2PW72</accession>
<feature type="region of interest" description="Disordered" evidence="1">
    <location>
        <begin position="765"/>
        <end position="831"/>
    </location>
</feature>
<organism evidence="4 5">
    <name type="scientific">Chitinasiproducens palmae</name>
    <dbReference type="NCBI Taxonomy" id="1770053"/>
    <lineage>
        <taxon>Bacteria</taxon>
        <taxon>Pseudomonadati</taxon>
        <taxon>Pseudomonadota</taxon>
        <taxon>Betaproteobacteria</taxon>
        <taxon>Burkholderiales</taxon>
        <taxon>Burkholderiaceae</taxon>
        <taxon>Chitinasiproducens</taxon>
    </lineage>
</organism>
<protein>
    <recommendedName>
        <fullName evidence="3">AsmA domain-containing protein</fullName>
    </recommendedName>
</protein>
<feature type="transmembrane region" description="Helical" evidence="2">
    <location>
        <begin position="7"/>
        <end position="29"/>
    </location>
</feature>
<feature type="region of interest" description="Disordered" evidence="1">
    <location>
        <begin position="468"/>
        <end position="491"/>
    </location>
</feature>
<dbReference type="OrthoDB" id="5749006at2"/>
<gene>
    <name evidence="4" type="ORF">SAMN05216551_11910</name>
</gene>
<feature type="region of interest" description="Disordered" evidence="1">
    <location>
        <begin position="255"/>
        <end position="287"/>
    </location>
</feature>
<evidence type="ECO:0000313" key="5">
    <source>
        <dbReference type="Proteomes" id="UP000243719"/>
    </source>
</evidence>
<dbReference type="Proteomes" id="UP000243719">
    <property type="component" value="Unassembled WGS sequence"/>
</dbReference>
<evidence type="ECO:0000256" key="1">
    <source>
        <dbReference type="SAM" id="MobiDB-lite"/>
    </source>
</evidence>
<dbReference type="GO" id="GO:0005886">
    <property type="term" value="C:plasma membrane"/>
    <property type="evidence" value="ECO:0007669"/>
    <property type="project" value="TreeGrafter"/>
</dbReference>
<dbReference type="InterPro" id="IPR007844">
    <property type="entry name" value="AsmA"/>
</dbReference>
<evidence type="ECO:0000313" key="4">
    <source>
        <dbReference type="EMBL" id="SDV51590.1"/>
    </source>
</evidence>
<dbReference type="EMBL" id="FNLO01000019">
    <property type="protein sequence ID" value="SDV51590.1"/>
    <property type="molecule type" value="Genomic_DNA"/>
</dbReference>
<dbReference type="InterPro" id="IPR052894">
    <property type="entry name" value="AsmA-related"/>
</dbReference>
<keyword evidence="2" id="KW-1133">Transmembrane helix</keyword>